<dbReference type="InterPro" id="IPR012338">
    <property type="entry name" value="Beta-lactam/transpept-like"/>
</dbReference>
<dbReference type="AlphaFoldDB" id="A0A0C1J101"/>
<feature type="domain" description="Beta-lactamase-related" evidence="2">
    <location>
        <begin position="36"/>
        <end position="370"/>
    </location>
</feature>
<organism evidence="4 5">
    <name type="scientific">Flavihumibacter solisilvae</name>
    <dbReference type="NCBI Taxonomy" id="1349421"/>
    <lineage>
        <taxon>Bacteria</taxon>
        <taxon>Pseudomonadati</taxon>
        <taxon>Bacteroidota</taxon>
        <taxon>Chitinophagia</taxon>
        <taxon>Chitinophagales</taxon>
        <taxon>Chitinophagaceae</taxon>
        <taxon>Flavihumibacter</taxon>
    </lineage>
</organism>
<keyword evidence="1" id="KW-0732">Signal</keyword>
<dbReference type="InterPro" id="IPR050491">
    <property type="entry name" value="AmpC-like"/>
</dbReference>
<evidence type="ECO:0000259" key="2">
    <source>
        <dbReference type="Pfam" id="PF00144"/>
    </source>
</evidence>
<evidence type="ECO:0000313" key="4">
    <source>
        <dbReference type="EMBL" id="KIC96454.1"/>
    </source>
</evidence>
<gene>
    <name evidence="4" type="ORF">OI18_01605</name>
</gene>
<name>A0A0C1J101_9BACT</name>
<evidence type="ECO:0000313" key="5">
    <source>
        <dbReference type="Proteomes" id="UP000031408"/>
    </source>
</evidence>
<dbReference type="Gene3D" id="3.40.710.10">
    <property type="entry name" value="DD-peptidase/beta-lactamase superfamily"/>
    <property type="match status" value="1"/>
</dbReference>
<dbReference type="PANTHER" id="PTHR46825">
    <property type="entry name" value="D-ALANYL-D-ALANINE-CARBOXYPEPTIDASE/ENDOPEPTIDASE AMPH"/>
    <property type="match status" value="1"/>
</dbReference>
<dbReference type="InterPro" id="IPR001466">
    <property type="entry name" value="Beta-lactam-related"/>
</dbReference>
<feature type="signal peptide" evidence="1">
    <location>
        <begin position="1"/>
        <end position="19"/>
    </location>
</feature>
<reference evidence="4 5" key="1">
    <citation type="submission" date="2014-11" db="EMBL/GenBank/DDBJ databases">
        <title>Genome sequence of Flavihumibacter solisilvae 3-3.</title>
        <authorList>
            <person name="Zhou G."/>
            <person name="Li M."/>
            <person name="Wang G."/>
        </authorList>
    </citation>
    <scope>NUCLEOTIDE SEQUENCE [LARGE SCALE GENOMIC DNA]</scope>
    <source>
        <strain evidence="4 5">3-3</strain>
    </source>
</reference>
<keyword evidence="5" id="KW-1185">Reference proteome</keyword>
<dbReference type="Proteomes" id="UP000031408">
    <property type="component" value="Unassembled WGS sequence"/>
</dbReference>
<dbReference type="SUPFAM" id="SSF56601">
    <property type="entry name" value="beta-lactamase/transpeptidase-like"/>
    <property type="match status" value="1"/>
</dbReference>
<dbReference type="Pfam" id="PF11954">
    <property type="entry name" value="DUF3471"/>
    <property type="match status" value="1"/>
</dbReference>
<proteinExistence type="predicted"/>
<evidence type="ECO:0008006" key="6">
    <source>
        <dbReference type="Google" id="ProtNLM"/>
    </source>
</evidence>
<dbReference type="Pfam" id="PF00144">
    <property type="entry name" value="Beta-lactamase"/>
    <property type="match status" value="1"/>
</dbReference>
<dbReference type="RefSeq" id="WP_039136424.1">
    <property type="nucleotide sequence ID" value="NZ_JSVC01000001.1"/>
</dbReference>
<dbReference type="InterPro" id="IPR021860">
    <property type="entry name" value="Peptidase_S12_Pab87-rel_C"/>
</dbReference>
<feature type="domain" description="Peptidase S12 Pab87-related C-terminal" evidence="3">
    <location>
        <begin position="413"/>
        <end position="494"/>
    </location>
</feature>
<sequence length="510" mass="57110">MKKILFSTALLASCIITMAQRPATDISRKFLQDSLNSYIELAMKQWQIPGVSVAVVKDDQVLYIKGFGVRESGKTEQVNEHTRFAIGSNTKAFTATALAMLQSQKKLSLDDKVIKWIPDFKVFDPWITKEANLRDLLCHRLGYETFQGDFMFFDSDLSYAEVKEKFGRINPLHEFRSHWGYCNAAFALAGEVIEKASGMPWGSYLADNIFRPLGMSETLPYSKQVDTATNVAAAHTVANGKLRRIPFGRIDNLAPAGSILSSASDMSKWVRALLNTDKAGNQLIPADAINATRLPHSILGNGGHPFNRAHFYLYGLGWFLQEYEGRKLVEHTGGVNGFVTSVSLVPEENLGIIVLTNTDANGFYEALKWEIMDALFGLPFRNYHQTTLQEYTGNEKRMDSLVKLRKDTIAMKIAPSLPLVAFTGNYEHGIYGKMNMAMENGKLTARFEHHKGRYATLEPLGGSRFLATFNDPLYGIRTWPFTINEGKVQSVTVTVSGFVEYTPYEFIKTP</sequence>
<evidence type="ECO:0000256" key="1">
    <source>
        <dbReference type="SAM" id="SignalP"/>
    </source>
</evidence>
<dbReference type="OrthoDB" id="1522765at2"/>
<comment type="caution">
    <text evidence="4">The sequence shown here is derived from an EMBL/GenBank/DDBJ whole genome shotgun (WGS) entry which is preliminary data.</text>
</comment>
<dbReference type="STRING" id="1349421.OI18_01605"/>
<dbReference type="Gene3D" id="2.40.128.600">
    <property type="match status" value="1"/>
</dbReference>
<dbReference type="PANTHER" id="PTHR46825:SF15">
    <property type="entry name" value="BETA-LACTAMASE-RELATED DOMAIN-CONTAINING PROTEIN"/>
    <property type="match status" value="1"/>
</dbReference>
<evidence type="ECO:0000259" key="3">
    <source>
        <dbReference type="Pfam" id="PF11954"/>
    </source>
</evidence>
<feature type="chain" id="PRO_5002147670" description="Beta-lactamase" evidence="1">
    <location>
        <begin position="20"/>
        <end position="510"/>
    </location>
</feature>
<protein>
    <recommendedName>
        <fullName evidence="6">Beta-lactamase</fullName>
    </recommendedName>
</protein>
<dbReference type="EMBL" id="JSVC01000001">
    <property type="protein sequence ID" value="KIC96454.1"/>
    <property type="molecule type" value="Genomic_DNA"/>
</dbReference>
<accession>A0A0C1J101</accession>